<evidence type="ECO:0000256" key="1">
    <source>
        <dbReference type="SAM" id="Phobius"/>
    </source>
</evidence>
<keyword evidence="1" id="KW-0812">Transmembrane</keyword>
<organism evidence="2 3">
    <name type="scientific">Vigna angularis var. angularis</name>
    <dbReference type="NCBI Taxonomy" id="157739"/>
    <lineage>
        <taxon>Eukaryota</taxon>
        <taxon>Viridiplantae</taxon>
        <taxon>Streptophyta</taxon>
        <taxon>Embryophyta</taxon>
        <taxon>Tracheophyta</taxon>
        <taxon>Spermatophyta</taxon>
        <taxon>Magnoliopsida</taxon>
        <taxon>eudicotyledons</taxon>
        <taxon>Gunneridae</taxon>
        <taxon>Pentapetalae</taxon>
        <taxon>rosids</taxon>
        <taxon>fabids</taxon>
        <taxon>Fabales</taxon>
        <taxon>Fabaceae</taxon>
        <taxon>Papilionoideae</taxon>
        <taxon>50 kb inversion clade</taxon>
        <taxon>NPAAA clade</taxon>
        <taxon>indigoferoid/millettioid clade</taxon>
        <taxon>Phaseoleae</taxon>
        <taxon>Vigna</taxon>
    </lineage>
</organism>
<gene>
    <name evidence="2" type="primary">Vigan.08G003100</name>
    <name evidence="2" type="ORF">VIGAN_08003100</name>
</gene>
<accession>A0A0S3SL26</accession>
<protein>
    <submittedName>
        <fullName evidence="2">Uncharacterized protein</fullName>
    </submittedName>
</protein>
<evidence type="ECO:0000313" key="3">
    <source>
        <dbReference type="Proteomes" id="UP000291084"/>
    </source>
</evidence>
<reference evidence="2 3" key="1">
    <citation type="journal article" date="2015" name="Sci. Rep.">
        <title>The power of single molecule real-time sequencing technology in the de novo assembly of a eukaryotic genome.</title>
        <authorList>
            <person name="Sakai H."/>
            <person name="Naito K."/>
            <person name="Ogiso-Tanaka E."/>
            <person name="Takahashi Y."/>
            <person name="Iseki K."/>
            <person name="Muto C."/>
            <person name="Satou K."/>
            <person name="Teruya K."/>
            <person name="Shiroma A."/>
            <person name="Shimoji M."/>
            <person name="Hirano T."/>
            <person name="Itoh T."/>
            <person name="Kaga A."/>
            <person name="Tomooka N."/>
        </authorList>
    </citation>
    <scope>NUCLEOTIDE SEQUENCE [LARGE SCALE GENOMIC DNA]</scope>
    <source>
        <strain evidence="3">cv. Shumari</strain>
    </source>
</reference>
<feature type="transmembrane region" description="Helical" evidence="1">
    <location>
        <begin position="49"/>
        <end position="69"/>
    </location>
</feature>
<dbReference type="Proteomes" id="UP000291084">
    <property type="component" value="Chromosome 8"/>
</dbReference>
<sequence length="97" mass="11100">MMRLTCDVVNTSMKCTLLLLQLIRGTKNSRGKQKQKQKKKLENSNQGKMVISPLILFVYSTFNFSYLALHLQKTTVLKKLIGASSLSRWFCFALVDL</sequence>
<dbReference type="EMBL" id="AP015041">
    <property type="protein sequence ID" value="BAT93520.1"/>
    <property type="molecule type" value="Genomic_DNA"/>
</dbReference>
<evidence type="ECO:0000313" key="2">
    <source>
        <dbReference type="EMBL" id="BAT93520.1"/>
    </source>
</evidence>
<dbReference type="AlphaFoldDB" id="A0A0S3SL26"/>
<proteinExistence type="predicted"/>
<name>A0A0S3SL26_PHAAN</name>
<keyword evidence="1" id="KW-0472">Membrane</keyword>
<keyword evidence="1" id="KW-1133">Transmembrane helix</keyword>
<keyword evidence="3" id="KW-1185">Reference proteome</keyword>